<organism evidence="1 2">
    <name type="scientific">Leucogyrophana mollusca</name>
    <dbReference type="NCBI Taxonomy" id="85980"/>
    <lineage>
        <taxon>Eukaryota</taxon>
        <taxon>Fungi</taxon>
        <taxon>Dikarya</taxon>
        <taxon>Basidiomycota</taxon>
        <taxon>Agaricomycotina</taxon>
        <taxon>Agaricomycetes</taxon>
        <taxon>Agaricomycetidae</taxon>
        <taxon>Boletales</taxon>
        <taxon>Boletales incertae sedis</taxon>
        <taxon>Leucogyrophana</taxon>
    </lineage>
</organism>
<comment type="caution">
    <text evidence="1">The sequence shown here is derived from an EMBL/GenBank/DDBJ whole genome shotgun (WGS) entry which is preliminary data.</text>
</comment>
<protein>
    <submittedName>
        <fullName evidence="1">Uncharacterized protein</fullName>
    </submittedName>
</protein>
<gene>
    <name evidence="1" type="ORF">BV22DRAFT_813682</name>
</gene>
<dbReference type="EMBL" id="MU266592">
    <property type="protein sequence ID" value="KAH7920267.1"/>
    <property type="molecule type" value="Genomic_DNA"/>
</dbReference>
<reference evidence="1" key="1">
    <citation type="journal article" date="2021" name="New Phytol.">
        <title>Evolutionary innovations through gain and loss of genes in the ectomycorrhizal Boletales.</title>
        <authorList>
            <person name="Wu G."/>
            <person name="Miyauchi S."/>
            <person name="Morin E."/>
            <person name="Kuo A."/>
            <person name="Drula E."/>
            <person name="Varga T."/>
            <person name="Kohler A."/>
            <person name="Feng B."/>
            <person name="Cao Y."/>
            <person name="Lipzen A."/>
            <person name="Daum C."/>
            <person name="Hundley H."/>
            <person name="Pangilinan J."/>
            <person name="Johnson J."/>
            <person name="Barry K."/>
            <person name="LaButti K."/>
            <person name="Ng V."/>
            <person name="Ahrendt S."/>
            <person name="Min B."/>
            <person name="Choi I.G."/>
            <person name="Park H."/>
            <person name="Plett J.M."/>
            <person name="Magnuson J."/>
            <person name="Spatafora J.W."/>
            <person name="Nagy L.G."/>
            <person name="Henrissat B."/>
            <person name="Grigoriev I.V."/>
            <person name="Yang Z.L."/>
            <person name="Xu J."/>
            <person name="Martin F.M."/>
        </authorList>
    </citation>
    <scope>NUCLEOTIDE SEQUENCE</scope>
    <source>
        <strain evidence="1">KUC20120723A-06</strain>
    </source>
</reference>
<proteinExistence type="predicted"/>
<sequence>MFCTQPAIYSLLPPPRAVQRGNSSTPFMRNVLLFLGLICTSFSIFHIRFPSHDEVFSYFSVIHRVPKGYQSFTLVNFVGVSCPAECLFDAHPHVARKNQRLAVELVLFLDHVGLDLTCIGPLLHWTRL</sequence>
<dbReference type="Proteomes" id="UP000790709">
    <property type="component" value="Unassembled WGS sequence"/>
</dbReference>
<accession>A0ACB8B6A4</accession>
<evidence type="ECO:0000313" key="2">
    <source>
        <dbReference type="Proteomes" id="UP000790709"/>
    </source>
</evidence>
<keyword evidence="2" id="KW-1185">Reference proteome</keyword>
<name>A0ACB8B6A4_9AGAM</name>
<evidence type="ECO:0000313" key="1">
    <source>
        <dbReference type="EMBL" id="KAH7920267.1"/>
    </source>
</evidence>